<evidence type="ECO:0000313" key="5">
    <source>
        <dbReference type="Proteomes" id="UP000193346"/>
    </source>
</evidence>
<dbReference type="OrthoDB" id="8606548at2"/>
<organism evidence="2 4">
    <name type="scientific">Neisseria dumasiana</name>
    <dbReference type="NCBI Taxonomy" id="1931275"/>
    <lineage>
        <taxon>Bacteria</taxon>
        <taxon>Pseudomonadati</taxon>
        <taxon>Pseudomonadota</taxon>
        <taxon>Betaproteobacteria</taxon>
        <taxon>Neisseriales</taxon>
        <taxon>Neisseriaceae</taxon>
        <taxon>Neisseria</taxon>
    </lineage>
</organism>
<evidence type="ECO:0000313" key="4">
    <source>
        <dbReference type="Proteomes" id="UP000193303"/>
    </source>
</evidence>
<dbReference type="STRING" id="1931275.BV914_11165"/>
<comment type="caution">
    <text evidence="2">The sequence shown here is derived from an EMBL/GenBank/DDBJ whole genome shotgun (WGS) entry which is preliminary data.</text>
</comment>
<keyword evidence="1" id="KW-0175">Coiled coil</keyword>
<dbReference type="Proteomes" id="UP000193303">
    <property type="component" value="Unassembled WGS sequence"/>
</dbReference>
<dbReference type="RefSeq" id="WP_085357070.1">
    <property type="nucleotide sequence ID" value="NZ_CP091509.1"/>
</dbReference>
<dbReference type="EMBL" id="MTAB01000014">
    <property type="protein sequence ID" value="OSI20830.1"/>
    <property type="molecule type" value="Genomic_DNA"/>
</dbReference>
<name>A0A1X3DHY0_9NEIS</name>
<reference evidence="4" key="2">
    <citation type="submission" date="2017-01" db="EMBL/GenBank/DDBJ databases">
        <authorList>
            <person name="Mah S.A."/>
            <person name="Swanson W.J."/>
            <person name="Moy G.W."/>
            <person name="Vacquier V.D."/>
        </authorList>
    </citation>
    <scope>NUCLEOTIDE SEQUENCE [LARGE SCALE GENOMIC DNA]</scope>
    <source>
        <strain evidence="4">124861</strain>
    </source>
</reference>
<accession>A0A1X3DHY0</accession>
<evidence type="ECO:0000313" key="2">
    <source>
        <dbReference type="EMBL" id="OSI20830.1"/>
    </source>
</evidence>
<sequence>MAKRSEERKILEMQAELARLKMTAEHLKTRRAKEKDNFFENSLSTVVSLADAVPSKNILFKTFFLPLGWKYRIIAGAALAAWKFSRLTSRR</sequence>
<evidence type="ECO:0000256" key="1">
    <source>
        <dbReference type="SAM" id="Coils"/>
    </source>
</evidence>
<gene>
    <name evidence="2" type="ORF">BV912_07285</name>
    <name evidence="3" type="ORF">BV913_07885</name>
</gene>
<reference evidence="2 5" key="1">
    <citation type="submission" date="2017-01" db="EMBL/GenBank/DDBJ databases">
        <authorList>
            <person name="Wolfgang W.J."/>
            <person name="Cole J."/>
            <person name="Wroblewski D."/>
            <person name="Mcginnis J."/>
            <person name="Musser K.A."/>
        </authorList>
    </citation>
    <scope>NUCLEOTIDE SEQUENCE</scope>
    <source>
        <strain evidence="2">124861</strain>
        <strain evidence="3 5">93087</strain>
    </source>
</reference>
<keyword evidence="5" id="KW-1185">Reference proteome</keyword>
<protein>
    <submittedName>
        <fullName evidence="2">Uncharacterized protein</fullName>
    </submittedName>
</protein>
<proteinExistence type="predicted"/>
<dbReference type="AlphaFoldDB" id="A0A1X3DHY0"/>
<evidence type="ECO:0000313" key="3">
    <source>
        <dbReference type="EMBL" id="OSI33999.1"/>
    </source>
</evidence>
<feature type="coiled-coil region" evidence="1">
    <location>
        <begin position="3"/>
        <end position="37"/>
    </location>
</feature>
<dbReference type="EMBL" id="MTAC01000018">
    <property type="protein sequence ID" value="OSI33999.1"/>
    <property type="molecule type" value="Genomic_DNA"/>
</dbReference>
<dbReference type="Proteomes" id="UP000193346">
    <property type="component" value="Unassembled WGS sequence"/>
</dbReference>